<name>A0A9D2LRS2_9FIRM</name>
<feature type="transmembrane region" description="Helical" evidence="1">
    <location>
        <begin position="82"/>
        <end position="102"/>
    </location>
</feature>
<dbReference type="AlphaFoldDB" id="A0A9D2LRS2"/>
<comment type="caution">
    <text evidence="2">The sequence shown here is derived from an EMBL/GenBank/DDBJ whole genome shotgun (WGS) entry which is preliminary data.</text>
</comment>
<gene>
    <name evidence="2" type="ORF">IAA06_04810</name>
</gene>
<feature type="transmembrane region" description="Helical" evidence="1">
    <location>
        <begin position="48"/>
        <end position="70"/>
    </location>
</feature>
<dbReference type="Proteomes" id="UP000823842">
    <property type="component" value="Unassembled WGS sequence"/>
</dbReference>
<keyword evidence="1" id="KW-0812">Transmembrane</keyword>
<protein>
    <recommendedName>
        <fullName evidence="4">Calcium:proton exchanger</fullName>
    </recommendedName>
</protein>
<feature type="transmembrane region" description="Helical" evidence="1">
    <location>
        <begin position="20"/>
        <end position="42"/>
    </location>
</feature>
<proteinExistence type="predicted"/>
<sequence>MARRYRYAFAKKKEAAKGKLSVGLAAASVILFAAAVLTSFILEGGYGFVVGGISLFAALLSIYGFIMGLASFSEEKRMHRTSIIGSIVNGIVMIGWLCFFLMGL</sequence>
<evidence type="ECO:0008006" key="4">
    <source>
        <dbReference type="Google" id="ProtNLM"/>
    </source>
</evidence>
<evidence type="ECO:0000256" key="1">
    <source>
        <dbReference type="SAM" id="Phobius"/>
    </source>
</evidence>
<evidence type="ECO:0000313" key="3">
    <source>
        <dbReference type="Proteomes" id="UP000823842"/>
    </source>
</evidence>
<accession>A0A9D2LRS2</accession>
<reference evidence="2" key="2">
    <citation type="submission" date="2021-04" db="EMBL/GenBank/DDBJ databases">
        <authorList>
            <person name="Gilroy R."/>
        </authorList>
    </citation>
    <scope>NUCLEOTIDE SEQUENCE</scope>
    <source>
        <strain evidence="2">ChiSjej1B19-5720</strain>
    </source>
</reference>
<reference evidence="2" key="1">
    <citation type="journal article" date="2021" name="PeerJ">
        <title>Extensive microbial diversity within the chicken gut microbiome revealed by metagenomics and culture.</title>
        <authorList>
            <person name="Gilroy R."/>
            <person name="Ravi A."/>
            <person name="Getino M."/>
            <person name="Pursley I."/>
            <person name="Horton D.L."/>
            <person name="Alikhan N.F."/>
            <person name="Baker D."/>
            <person name="Gharbi K."/>
            <person name="Hall N."/>
            <person name="Watson M."/>
            <person name="Adriaenssens E.M."/>
            <person name="Foster-Nyarko E."/>
            <person name="Jarju S."/>
            <person name="Secka A."/>
            <person name="Antonio M."/>
            <person name="Oren A."/>
            <person name="Chaudhuri R.R."/>
            <person name="La Ragione R."/>
            <person name="Hildebrand F."/>
            <person name="Pallen M.J."/>
        </authorList>
    </citation>
    <scope>NUCLEOTIDE SEQUENCE</scope>
    <source>
        <strain evidence="2">ChiSjej1B19-5720</strain>
    </source>
</reference>
<keyword evidence="1" id="KW-1133">Transmembrane helix</keyword>
<keyword evidence="1" id="KW-0472">Membrane</keyword>
<evidence type="ECO:0000313" key="2">
    <source>
        <dbReference type="EMBL" id="HJB28099.1"/>
    </source>
</evidence>
<dbReference type="EMBL" id="DWYZ01000093">
    <property type="protein sequence ID" value="HJB28099.1"/>
    <property type="molecule type" value="Genomic_DNA"/>
</dbReference>
<organism evidence="2 3">
    <name type="scientific">Candidatus Blautia faecavium</name>
    <dbReference type="NCBI Taxonomy" id="2838487"/>
    <lineage>
        <taxon>Bacteria</taxon>
        <taxon>Bacillati</taxon>
        <taxon>Bacillota</taxon>
        <taxon>Clostridia</taxon>
        <taxon>Lachnospirales</taxon>
        <taxon>Lachnospiraceae</taxon>
        <taxon>Blautia</taxon>
    </lineage>
</organism>